<dbReference type="Pfam" id="PF00248">
    <property type="entry name" value="Aldo_ket_red"/>
    <property type="match status" value="1"/>
</dbReference>
<dbReference type="InterPro" id="IPR024705">
    <property type="entry name" value="Ssp411"/>
</dbReference>
<dbReference type="SUPFAM" id="SSF52833">
    <property type="entry name" value="Thioredoxin-like"/>
    <property type="match status" value="1"/>
</dbReference>
<dbReference type="SUPFAM" id="SSF48208">
    <property type="entry name" value="Six-hairpin glycosidases"/>
    <property type="match status" value="1"/>
</dbReference>
<gene>
    <name evidence="3" type="ORF">MELA_00083</name>
</gene>
<evidence type="ECO:0000313" key="3">
    <source>
        <dbReference type="EMBL" id="VUZ83730.1"/>
    </source>
</evidence>
<dbReference type="InterPro" id="IPR023210">
    <property type="entry name" value="NADP_OxRdtase_dom"/>
</dbReference>
<dbReference type="CDD" id="cd02955">
    <property type="entry name" value="SSP411"/>
    <property type="match status" value="1"/>
</dbReference>
<organism evidence="3 4">
    <name type="scientific">Candidatus Methylomirabilis lanthanidiphila</name>
    <dbReference type="NCBI Taxonomy" id="2211376"/>
    <lineage>
        <taxon>Bacteria</taxon>
        <taxon>Candidatus Methylomirabilota</taxon>
        <taxon>Candidatus Methylomirabilia</taxon>
        <taxon>Candidatus Methylomirabilales</taxon>
        <taxon>Candidatus Methylomirabilaceae</taxon>
        <taxon>Candidatus Methylomirabilis</taxon>
    </lineage>
</organism>
<dbReference type="InterPro" id="IPR012341">
    <property type="entry name" value="6hp_glycosidase-like_sf"/>
</dbReference>
<keyword evidence="4" id="KW-1185">Reference proteome</keyword>
<reference evidence="3 4" key="1">
    <citation type="submission" date="2019-07" db="EMBL/GenBank/DDBJ databases">
        <authorList>
            <person name="Cremers G."/>
        </authorList>
    </citation>
    <scope>NUCLEOTIDE SEQUENCE [LARGE SCALE GENOMIC DNA]</scope>
</reference>
<feature type="domain" description="NADP-dependent oxidoreductase" evidence="1">
    <location>
        <begin position="744"/>
        <end position="930"/>
    </location>
</feature>
<name>A0A564ZEP2_9BACT</name>
<evidence type="ECO:0000259" key="1">
    <source>
        <dbReference type="Pfam" id="PF00248"/>
    </source>
</evidence>
<dbReference type="Gene3D" id="3.20.20.100">
    <property type="entry name" value="NADP-dependent oxidoreductase domain"/>
    <property type="match status" value="1"/>
</dbReference>
<protein>
    <submittedName>
        <fullName evidence="3">Aldo/keto reductase family protein</fullName>
    </submittedName>
</protein>
<dbReference type="Proteomes" id="UP000334340">
    <property type="component" value="Unassembled WGS sequence"/>
</dbReference>
<dbReference type="Pfam" id="PF03190">
    <property type="entry name" value="Thioredox_DsbH"/>
    <property type="match status" value="1"/>
</dbReference>
<accession>A0A564ZEP2</accession>
<dbReference type="EMBL" id="CABIKM010000001">
    <property type="protein sequence ID" value="VUZ83730.1"/>
    <property type="molecule type" value="Genomic_DNA"/>
</dbReference>
<feature type="domain" description="Spermatogenesis-associated protein 20-like TRX" evidence="2">
    <location>
        <begin position="14"/>
        <end position="176"/>
    </location>
</feature>
<dbReference type="Gene3D" id="3.40.30.10">
    <property type="entry name" value="Glutaredoxin"/>
    <property type="match status" value="1"/>
</dbReference>
<evidence type="ECO:0000259" key="2">
    <source>
        <dbReference type="Pfam" id="PF03190"/>
    </source>
</evidence>
<dbReference type="GO" id="GO:0005975">
    <property type="term" value="P:carbohydrate metabolic process"/>
    <property type="evidence" value="ECO:0007669"/>
    <property type="project" value="InterPro"/>
</dbReference>
<dbReference type="PANTHER" id="PTHR42899">
    <property type="entry name" value="SPERMATOGENESIS-ASSOCIATED PROTEIN 20"/>
    <property type="match status" value="1"/>
</dbReference>
<proteinExistence type="predicted"/>
<dbReference type="CDD" id="cd19099">
    <property type="entry name" value="AKR_unchar"/>
    <property type="match status" value="1"/>
</dbReference>
<dbReference type="InterPro" id="IPR004879">
    <property type="entry name" value="Ssp411-like_TRX"/>
</dbReference>
<dbReference type="InterPro" id="IPR008928">
    <property type="entry name" value="6-hairpin_glycosidase_sf"/>
</dbReference>
<dbReference type="AlphaFoldDB" id="A0A564ZEP2"/>
<dbReference type="InterPro" id="IPR036812">
    <property type="entry name" value="NAD(P)_OxRdtase_dom_sf"/>
</dbReference>
<evidence type="ECO:0000313" key="4">
    <source>
        <dbReference type="Proteomes" id="UP000334340"/>
    </source>
</evidence>
<dbReference type="Gene3D" id="1.50.10.10">
    <property type="match status" value="2"/>
</dbReference>
<dbReference type="PANTHER" id="PTHR42899:SF1">
    <property type="entry name" value="SPERMATOGENESIS-ASSOCIATED PROTEIN 20"/>
    <property type="match status" value="1"/>
</dbReference>
<sequence length="1105" mass="121395">MNLESHDMARPQHTNRLIHETSPYLLQHAHNPVDWYPWGEEALRRAREENRPILLSIGYSACHWCHVMAHESFEDGAIAELMNQHFVCIKVDREERPDLDAIYMAATMAMNQGQGGWPMTVFLTPDMQPFFAGTYFPPRNGLGRPGFPTILKRIAEVWREQPDGLRTQAVEITGRLRESSRPPLPLPVGRAEIAAAVAHFAATFDPAFGGFGSAPKFPAATALSLLLRHHRHTGDAHALQMIRTTLDAMARGGIYDQIGGGFARYSTDERWLVPHFEKMLYDNALLARTYLEALQVTGDPLYRRIAAEVLDYILREMTAPEGGLYSATDADSEGEEGKFYIWTPAEIVAILGAEEARVFCAYYDITESGNWEGKSIPNIRRTATQVAAKLGISGEALQISLDRARCKLYGARRQRVPPGLDDKILTAWNGLMISAMTEGYRILGERRYLDSAIRAADFLLCTLVGPDGRLLRTYRSGFAHLNAYLEDYACLCEGLIDLYEAGGDGRYLRDAVRLAERLLADFVDEESGAFCTTSRDHESLILRHREGTDGATPSGNAVAASALARLSFHMARDDLRRAAERAIAAYGKQIALYPHAFTKSLAVVDLLLEGPVELALIGSPEEAGYEALRREVGRHYLPNRIIAHHDPTEGEPPDFPLVKGKGLVDGRAALYICRNLTCQAPITDPVQAASALSLPEQLSAGGTRSAVGSFLTGHATEAGTAAYAARFASLGYVALGSTGLITCKLGFGGYRIDDETREHDEAMKKALLEGCNLIDTSTNYMDGGSERCVGAVLGELARAGTLRREEVIVVSKIGYVQGQNLELAQQREAAGTPFLEMVKYMDGCWHCIHPEFLRDQLERSLTRLQLETLDVCLLHNPEYFLTDTRHRGRSNLESARDEFYRRLREAFAFFETQVAAGTIRWYGVSSNTAASPATDPEATSLTRMLTAAREAGGPAHHFRILQLPINLFEAGALLLRNNGLDNRQTVLEAASAAGVGVLVNRPLNAIVGNGMIRLAATPSRRAADAISAIIDPLLPEAQRGESLSRKALWVLTSTKGVSCVLNGMRTPAYVDDSLGVLPWPPLDDVVPIYQAVARLTPLDAGRLSR</sequence>
<dbReference type="InterPro" id="IPR036249">
    <property type="entry name" value="Thioredoxin-like_sf"/>
</dbReference>
<dbReference type="SUPFAM" id="SSF51430">
    <property type="entry name" value="NAD(P)-linked oxidoreductase"/>
    <property type="match status" value="1"/>
</dbReference>